<sequence>MLVLTRKVDDAIMIGDDIELKVISIEKDQVKLGIAAPKHVSIHRKEIVVDIAKENQAAASISQELFSQITNRNE</sequence>
<accession>A0ABS2P7L4</accession>
<keyword evidence="3 4" id="KW-0694">RNA-binding</keyword>
<dbReference type="PANTHER" id="PTHR34984">
    <property type="entry name" value="CARBON STORAGE REGULATOR"/>
    <property type="match status" value="1"/>
</dbReference>
<keyword evidence="6" id="KW-1185">Reference proteome</keyword>
<dbReference type="Proteomes" id="UP000741863">
    <property type="component" value="Unassembled WGS sequence"/>
</dbReference>
<comment type="similarity">
    <text evidence="4">Belongs to the CsrA/RsmA family.</text>
</comment>
<evidence type="ECO:0000313" key="5">
    <source>
        <dbReference type="EMBL" id="MBM7631277.1"/>
    </source>
</evidence>
<gene>
    <name evidence="4" type="primary">csrA</name>
    <name evidence="5" type="ORF">JOD17_000368</name>
</gene>
<dbReference type="SUPFAM" id="SSF117130">
    <property type="entry name" value="CsrA-like"/>
    <property type="match status" value="1"/>
</dbReference>
<evidence type="ECO:0000256" key="1">
    <source>
        <dbReference type="ARBA" id="ARBA00022490"/>
    </source>
</evidence>
<dbReference type="NCBIfam" id="NF002469">
    <property type="entry name" value="PRK01712.1"/>
    <property type="match status" value="1"/>
</dbReference>
<dbReference type="Gene3D" id="2.60.40.4380">
    <property type="entry name" value="Translational regulator CsrA"/>
    <property type="match status" value="1"/>
</dbReference>
<name>A0ABS2P7L4_9BACL</name>
<comment type="subcellular location">
    <subcellularLocation>
        <location evidence="4">Cytoplasm</location>
    </subcellularLocation>
</comment>
<dbReference type="PANTHER" id="PTHR34984:SF1">
    <property type="entry name" value="CARBON STORAGE REGULATOR"/>
    <property type="match status" value="1"/>
</dbReference>
<dbReference type="InterPro" id="IPR036107">
    <property type="entry name" value="CsrA_sf"/>
</dbReference>
<organism evidence="5 6">
    <name type="scientific">Geomicrobium sediminis</name>
    <dbReference type="NCBI Taxonomy" id="1347788"/>
    <lineage>
        <taxon>Bacteria</taxon>
        <taxon>Bacillati</taxon>
        <taxon>Bacillota</taxon>
        <taxon>Bacilli</taxon>
        <taxon>Bacillales</taxon>
        <taxon>Geomicrobium</taxon>
    </lineage>
</organism>
<comment type="subunit">
    <text evidence="4">Homodimer; the beta-strands of each monomer intercalate to form a hydrophobic core, while the alpha-helices form wings that extend away from the core.</text>
</comment>
<dbReference type="HAMAP" id="MF_00167">
    <property type="entry name" value="CsrA"/>
    <property type="match status" value="1"/>
</dbReference>
<comment type="function">
    <text evidence="4">A translational regulator that binds mRNA to regulate translation initiation and/or mRNA stability. Usually binds in the 5'-UTR at or near the Shine-Dalgarno sequence preventing ribosome-binding, thus repressing translation. Its main target seems to be the major flagellin gene, while its function is anatagonized by FliW.</text>
</comment>
<reference evidence="5 6" key="1">
    <citation type="submission" date="2021-01" db="EMBL/GenBank/DDBJ databases">
        <title>Genomic Encyclopedia of Type Strains, Phase IV (KMG-IV): sequencing the most valuable type-strain genomes for metagenomic binning, comparative biology and taxonomic classification.</title>
        <authorList>
            <person name="Goeker M."/>
        </authorList>
    </citation>
    <scope>NUCLEOTIDE SEQUENCE [LARGE SCALE GENOMIC DNA]</scope>
    <source>
        <strain evidence="5 6">DSM 25540</strain>
    </source>
</reference>
<dbReference type="NCBIfam" id="TIGR00202">
    <property type="entry name" value="csrA"/>
    <property type="match status" value="1"/>
</dbReference>
<evidence type="ECO:0000256" key="2">
    <source>
        <dbReference type="ARBA" id="ARBA00022845"/>
    </source>
</evidence>
<evidence type="ECO:0000256" key="3">
    <source>
        <dbReference type="ARBA" id="ARBA00022884"/>
    </source>
</evidence>
<evidence type="ECO:0000313" key="6">
    <source>
        <dbReference type="Proteomes" id="UP000741863"/>
    </source>
</evidence>
<dbReference type="InterPro" id="IPR003751">
    <property type="entry name" value="CsrA"/>
</dbReference>
<proteinExistence type="inferred from homology"/>
<dbReference type="EMBL" id="JAFBEC010000001">
    <property type="protein sequence ID" value="MBM7631277.1"/>
    <property type="molecule type" value="Genomic_DNA"/>
</dbReference>
<keyword evidence="1 4" id="KW-0963">Cytoplasm</keyword>
<dbReference type="RefSeq" id="WP_042358253.1">
    <property type="nucleotide sequence ID" value="NZ_JAFBEC010000001.1"/>
</dbReference>
<keyword evidence="4" id="KW-0678">Repressor</keyword>
<keyword evidence="2 4" id="KW-0810">Translation regulation</keyword>
<evidence type="ECO:0000256" key="4">
    <source>
        <dbReference type="HAMAP-Rule" id="MF_00167"/>
    </source>
</evidence>
<protein>
    <recommendedName>
        <fullName evidence="4">Translational regulator CsrA</fullName>
    </recommendedName>
</protein>
<keyword evidence="4" id="KW-1005">Bacterial flagellum biogenesis</keyword>
<comment type="caution">
    <text evidence="5">The sequence shown here is derived from an EMBL/GenBank/DDBJ whole genome shotgun (WGS) entry which is preliminary data.</text>
</comment>
<dbReference type="Pfam" id="PF02599">
    <property type="entry name" value="CsrA"/>
    <property type="match status" value="1"/>
</dbReference>